<comment type="caution">
    <text evidence="2">The sequence shown here is derived from an EMBL/GenBank/DDBJ whole genome shotgun (WGS) entry which is preliminary data.</text>
</comment>
<organism evidence="2 3">
    <name type="scientific">Cyanomargarita calcarea GSE-NOS-MK-12-04C</name>
    <dbReference type="NCBI Taxonomy" id="2839659"/>
    <lineage>
        <taxon>Bacteria</taxon>
        <taxon>Bacillati</taxon>
        <taxon>Cyanobacteriota</taxon>
        <taxon>Cyanophyceae</taxon>
        <taxon>Nostocales</taxon>
        <taxon>Cyanomargaritaceae</taxon>
        <taxon>Cyanomargarita</taxon>
    </lineage>
</organism>
<feature type="compositionally biased region" description="Basic and acidic residues" evidence="1">
    <location>
        <begin position="194"/>
        <end position="206"/>
    </location>
</feature>
<proteinExistence type="predicted"/>
<name>A0A951QKB9_9CYAN</name>
<accession>A0A951QKB9</accession>
<protein>
    <submittedName>
        <fullName evidence="2">Uncharacterized protein</fullName>
    </submittedName>
</protein>
<reference evidence="2" key="1">
    <citation type="submission" date="2021-05" db="EMBL/GenBank/DDBJ databases">
        <authorList>
            <person name="Pietrasiak N."/>
            <person name="Ward R."/>
            <person name="Stajich J.E."/>
            <person name="Kurbessoian T."/>
        </authorList>
    </citation>
    <scope>NUCLEOTIDE SEQUENCE</scope>
    <source>
        <strain evidence="2">GSE-NOS-MK-12-04C</strain>
    </source>
</reference>
<sequence>MRVLVTALTAVSAVFALLEFCHEAKASSSLIALAKENTVISSLQTNEISTHLPPGLVMRLPNQVLLTNNLDGQDNKYSVEVLRSSPQAPLRVNIFNCEQQANCLASSITIVSEKEFKQFQNIATPITLANKISGYLLEEQGEKVISDYSEIMWQQDNQFYKVSLKAQFRENLLEIVNSMVDSTPIKSTKLADSSTEKPEDSTKSIEESNLITPSRRAVLTTAEQLRAGEILTTIRQRHFFQKGTAARDGLTDQPTIGVTWGVKNNFELTLDAQTVDNAGPVRQGRFDAQRINSEGSTNFFQEFTLQGKHRVWQNENATQAVSAVVAASLGNGKRPYRFSDNSGISAAGLNRQTVFSLELPYTITPNDQWQFTLSPKVAFLPEDNALYLTKLPIANSGSFGTTFGLGGGVSYKLNHRLVLWGDAFVPFSGNNTISRDTGLPAKSIVYNAGLRYIINPRLSADLFLSNALGNTGALSLIADKEYNALGFSINYLPGITNANRRYAESFNTREKPAPNTYAGFGFLDGGTVRQNQLLTTLQVGGQGLLPSVRYGLLDDFEIGAFLSNIPGTVDESQFGFSSKIRLLHQADGNPFTLSLAGTLARSNNVLTNFVNNNRNRFQQLGLKKGGFAYSNEREGELFIYTLSAPIHYQFQGGSAAWVTPTLGFVQRSGLEIAGLNFGGSVPLSQSLDAIAEVGVNMKGSGNAFIGNQRESVIPWTLGLRWKASSLFGEGLSGLELEAYISNRLGSSPFDSLRVRADNETTVGVGLLLPIQF</sequence>
<dbReference type="Proteomes" id="UP000729701">
    <property type="component" value="Unassembled WGS sequence"/>
</dbReference>
<dbReference type="EMBL" id="JAHHGZ010000007">
    <property type="protein sequence ID" value="MBW4667460.1"/>
    <property type="molecule type" value="Genomic_DNA"/>
</dbReference>
<gene>
    <name evidence="2" type="ORF">KME60_08525</name>
</gene>
<dbReference type="AlphaFoldDB" id="A0A951QKB9"/>
<evidence type="ECO:0000313" key="3">
    <source>
        <dbReference type="Proteomes" id="UP000729701"/>
    </source>
</evidence>
<evidence type="ECO:0000313" key="2">
    <source>
        <dbReference type="EMBL" id="MBW4667460.1"/>
    </source>
</evidence>
<evidence type="ECO:0000256" key="1">
    <source>
        <dbReference type="SAM" id="MobiDB-lite"/>
    </source>
</evidence>
<feature type="region of interest" description="Disordered" evidence="1">
    <location>
        <begin position="187"/>
        <end position="207"/>
    </location>
</feature>
<reference evidence="2" key="2">
    <citation type="journal article" date="2022" name="Microbiol. Resour. Announc.">
        <title>Metagenome Sequencing to Explore Phylogenomics of Terrestrial Cyanobacteria.</title>
        <authorList>
            <person name="Ward R.D."/>
            <person name="Stajich J.E."/>
            <person name="Johansen J.R."/>
            <person name="Huntemann M."/>
            <person name="Clum A."/>
            <person name="Foster B."/>
            <person name="Foster B."/>
            <person name="Roux S."/>
            <person name="Palaniappan K."/>
            <person name="Varghese N."/>
            <person name="Mukherjee S."/>
            <person name="Reddy T.B.K."/>
            <person name="Daum C."/>
            <person name="Copeland A."/>
            <person name="Chen I.A."/>
            <person name="Ivanova N.N."/>
            <person name="Kyrpides N.C."/>
            <person name="Shapiro N."/>
            <person name="Eloe-Fadrosh E.A."/>
            <person name="Pietrasiak N."/>
        </authorList>
    </citation>
    <scope>NUCLEOTIDE SEQUENCE</scope>
    <source>
        <strain evidence="2">GSE-NOS-MK-12-04C</strain>
    </source>
</reference>